<gene>
    <name evidence="7" type="ORF">GCM10009111_00910</name>
</gene>
<proteinExistence type="predicted"/>
<keyword evidence="8" id="KW-1185">Reference proteome</keyword>
<evidence type="ECO:0000256" key="3">
    <source>
        <dbReference type="ARBA" id="ARBA00023139"/>
    </source>
</evidence>
<dbReference type="InterPro" id="IPR052755">
    <property type="entry name" value="Lysozyme_Inhibitor_LprI"/>
</dbReference>
<dbReference type="EMBL" id="BAAAFA010000001">
    <property type="protein sequence ID" value="GAA0810284.1"/>
    <property type="molecule type" value="Genomic_DNA"/>
</dbReference>
<dbReference type="RefSeq" id="WP_343813612.1">
    <property type="nucleotide sequence ID" value="NZ_BAAAFA010000001.1"/>
</dbReference>
<dbReference type="InterPro" id="IPR018660">
    <property type="entry name" value="MliC"/>
</dbReference>
<feature type="domain" description="C-type lysozyme inhibitor" evidence="6">
    <location>
        <begin position="200"/>
        <end position="267"/>
    </location>
</feature>
<keyword evidence="4" id="KW-0449">Lipoprotein</keyword>
<comment type="caution">
    <text evidence="7">The sequence shown here is derived from an EMBL/GenBank/DDBJ whole genome shotgun (WGS) entry which is preliminary data.</text>
</comment>
<dbReference type="SUPFAM" id="SSF141488">
    <property type="entry name" value="YdhA-like"/>
    <property type="match status" value="1"/>
</dbReference>
<evidence type="ECO:0000313" key="7">
    <source>
        <dbReference type="EMBL" id="GAA0810284.1"/>
    </source>
</evidence>
<keyword evidence="2" id="KW-0472">Membrane</keyword>
<dbReference type="InterPro" id="IPR009739">
    <property type="entry name" value="LprI-like_N"/>
</dbReference>
<name>A0ABP3WBN4_9GAMM</name>
<keyword evidence="1" id="KW-0732">Signal</keyword>
<evidence type="ECO:0000256" key="4">
    <source>
        <dbReference type="ARBA" id="ARBA00023288"/>
    </source>
</evidence>
<protein>
    <submittedName>
        <fullName evidence="7">MliC family protein</fullName>
    </submittedName>
</protein>
<evidence type="ECO:0000313" key="8">
    <source>
        <dbReference type="Proteomes" id="UP001500021"/>
    </source>
</evidence>
<sequence>MAFIIVSALVALSVTTASDTKNPLKLCSSAWQQMVDEHLTTGDNHGHGPDVGSDEWKSVVEFKLNIRGMANIPQRDSMAWCEYIDERLKNDSADSEPKRLEPSFSCESSKLSGVEKMICQDDKLKELDVKLAAIYTAAKKKSHNEHPPLLQAEQRGWIKDRNECWKSNNQRECIETEYVRRTAELQAKYRLVPSSDPVKYMCGANPANEVVVTFFDTSPPTLIAERGDSTSLMHIQRSASGSKYQGRNESFWGHQGEALISWGYNEAELQCIEAP</sequence>
<dbReference type="PANTHER" id="PTHR37549">
    <property type="entry name" value="LIPOPROTEIN LPRI"/>
    <property type="match status" value="1"/>
</dbReference>
<dbReference type="Pfam" id="PF09864">
    <property type="entry name" value="MliC"/>
    <property type="match status" value="1"/>
</dbReference>
<dbReference type="PANTHER" id="PTHR37549:SF1">
    <property type="entry name" value="LIPOPROTEIN LPRI"/>
    <property type="match status" value="1"/>
</dbReference>
<dbReference type="Pfam" id="PF07007">
    <property type="entry name" value="LprI"/>
    <property type="match status" value="1"/>
</dbReference>
<dbReference type="Gene3D" id="2.40.128.200">
    <property type="match status" value="1"/>
</dbReference>
<evidence type="ECO:0000256" key="1">
    <source>
        <dbReference type="ARBA" id="ARBA00022729"/>
    </source>
</evidence>
<evidence type="ECO:0000259" key="6">
    <source>
        <dbReference type="Pfam" id="PF09864"/>
    </source>
</evidence>
<evidence type="ECO:0000259" key="5">
    <source>
        <dbReference type="Pfam" id="PF07007"/>
    </source>
</evidence>
<dbReference type="InterPro" id="IPR036328">
    <property type="entry name" value="MliC_sf"/>
</dbReference>
<reference evidence="8" key="1">
    <citation type="journal article" date="2019" name="Int. J. Syst. Evol. Microbiol.">
        <title>The Global Catalogue of Microorganisms (GCM) 10K type strain sequencing project: providing services to taxonomists for standard genome sequencing and annotation.</title>
        <authorList>
            <consortium name="The Broad Institute Genomics Platform"/>
            <consortium name="The Broad Institute Genome Sequencing Center for Infectious Disease"/>
            <person name="Wu L."/>
            <person name="Ma J."/>
        </authorList>
    </citation>
    <scope>NUCLEOTIDE SEQUENCE [LARGE SCALE GENOMIC DNA]</scope>
    <source>
        <strain evidence="8">JCM 15608</strain>
    </source>
</reference>
<organism evidence="7 8">
    <name type="scientific">Colwellia asteriadis</name>
    <dbReference type="NCBI Taxonomy" id="517723"/>
    <lineage>
        <taxon>Bacteria</taxon>
        <taxon>Pseudomonadati</taxon>
        <taxon>Pseudomonadota</taxon>
        <taxon>Gammaproteobacteria</taxon>
        <taxon>Alteromonadales</taxon>
        <taxon>Colwelliaceae</taxon>
        <taxon>Colwellia</taxon>
    </lineage>
</organism>
<keyword evidence="3" id="KW-0564">Palmitate</keyword>
<evidence type="ECO:0000256" key="2">
    <source>
        <dbReference type="ARBA" id="ARBA00023136"/>
    </source>
</evidence>
<dbReference type="Proteomes" id="UP001500021">
    <property type="component" value="Unassembled WGS sequence"/>
</dbReference>
<accession>A0ABP3WBN4</accession>
<feature type="domain" description="Lysozyme inhibitor LprI-like N-terminal" evidence="5">
    <location>
        <begin position="114"/>
        <end position="185"/>
    </location>
</feature>